<evidence type="ECO:0000256" key="3">
    <source>
        <dbReference type="ARBA" id="ARBA00022475"/>
    </source>
</evidence>
<evidence type="ECO:0000256" key="6">
    <source>
        <dbReference type="ARBA" id="ARBA00023136"/>
    </source>
</evidence>
<evidence type="ECO:0000259" key="8">
    <source>
        <dbReference type="Pfam" id="PF00482"/>
    </source>
</evidence>
<geneLocation type="plasmid" evidence="9 10">
    <name>pTHEAM01</name>
</geneLocation>
<dbReference type="eggNOG" id="COG1459">
    <property type="taxonomic scope" value="Bacteria"/>
</dbReference>
<evidence type="ECO:0000256" key="4">
    <source>
        <dbReference type="ARBA" id="ARBA00022692"/>
    </source>
</evidence>
<evidence type="ECO:0000256" key="2">
    <source>
        <dbReference type="ARBA" id="ARBA00005745"/>
    </source>
</evidence>
<keyword evidence="4 7" id="KW-0812">Transmembrane</keyword>
<keyword evidence="6 7" id="KW-0472">Membrane</keyword>
<evidence type="ECO:0000256" key="1">
    <source>
        <dbReference type="ARBA" id="ARBA00004651"/>
    </source>
</evidence>
<keyword evidence="9" id="KW-0614">Plasmid</keyword>
<dbReference type="HOGENOM" id="CLU_789697_0_0_0"/>
<feature type="transmembrane region" description="Helical" evidence="7">
    <location>
        <begin position="171"/>
        <end position="197"/>
    </location>
</feature>
<dbReference type="KEGG" id="tam:Theam_1800"/>
<evidence type="ECO:0000313" key="10">
    <source>
        <dbReference type="Proteomes" id="UP000006362"/>
    </source>
</evidence>
<sequence length="351" mass="39460">MALPREEQAKIVRILASMVSANFSIRDALLSLVEDYRKYGLIEVPPSLAHLVPEQLRVGWVAEKLEEMVYEIEAGQEPAKVFLEADIFDEDVRASIASGIKAGNLPKMAVRLADLLETEVELLGKLKKTLIGPVLSIIIGLLFTYIMVFKFTPKIVGTVTYKDRLPATVKAAYVVSQHPLLFVAAVVALAALVILFLKSGVWKPYLPAYREFEKLRFLNWLKILFEASWSETKVFQFLSEAGFSKKWREAIEEVLYRLEGGEDLQKAMEVFVERGLLSHSDYSFIKSGIRIGNIPKQVEPSIRLLKVIVDKSMEKTITLVQAAFLMLVGGYVAFLYIGLLLPMTTSIQRAM</sequence>
<dbReference type="EMBL" id="CP002445">
    <property type="protein sequence ID" value="ADU97756.1"/>
    <property type="molecule type" value="Genomic_DNA"/>
</dbReference>
<accession>E8T6T3</accession>
<dbReference type="RefSeq" id="WP_013524960.1">
    <property type="nucleotide sequence ID" value="NC_014917.1"/>
</dbReference>
<feature type="transmembrane region" description="Helical" evidence="7">
    <location>
        <begin position="319"/>
        <end position="341"/>
    </location>
</feature>
<evidence type="ECO:0000256" key="5">
    <source>
        <dbReference type="ARBA" id="ARBA00022989"/>
    </source>
</evidence>
<dbReference type="Pfam" id="PF00482">
    <property type="entry name" value="T2SSF"/>
    <property type="match status" value="1"/>
</dbReference>
<dbReference type="InterPro" id="IPR003004">
    <property type="entry name" value="GspF/PilC"/>
</dbReference>
<evidence type="ECO:0000313" key="9">
    <source>
        <dbReference type="EMBL" id="ADU97756.1"/>
    </source>
</evidence>
<comment type="similarity">
    <text evidence="2">Belongs to the GSP F family.</text>
</comment>
<keyword evidence="5 7" id="KW-1133">Transmembrane helix</keyword>
<organism evidence="9 10">
    <name type="scientific">Thermovibrio ammonificans (strain DSM 15698 / JCM 12110 / HB-1)</name>
    <dbReference type="NCBI Taxonomy" id="648996"/>
    <lineage>
        <taxon>Bacteria</taxon>
        <taxon>Pseudomonadati</taxon>
        <taxon>Aquificota</taxon>
        <taxon>Aquificia</taxon>
        <taxon>Desulfurobacteriales</taxon>
        <taxon>Desulfurobacteriaceae</taxon>
        <taxon>Thermovibrio</taxon>
    </lineage>
</organism>
<name>E8T6T3_THEA1</name>
<feature type="domain" description="Type II secretion system protein GspF" evidence="8">
    <location>
        <begin position="58"/>
        <end position="153"/>
    </location>
</feature>
<dbReference type="PANTHER" id="PTHR30012">
    <property type="entry name" value="GENERAL SECRETION PATHWAY PROTEIN"/>
    <property type="match status" value="1"/>
</dbReference>
<dbReference type="Proteomes" id="UP000006362">
    <property type="component" value="Plasmid pTHEAM01"/>
</dbReference>
<keyword evidence="10" id="KW-1185">Reference proteome</keyword>
<proteinExistence type="inferred from homology"/>
<dbReference type="PANTHER" id="PTHR30012:SF0">
    <property type="entry name" value="TYPE II SECRETION SYSTEM PROTEIN F-RELATED"/>
    <property type="match status" value="1"/>
</dbReference>
<dbReference type="GO" id="GO:0005886">
    <property type="term" value="C:plasma membrane"/>
    <property type="evidence" value="ECO:0007669"/>
    <property type="project" value="UniProtKB-SubCell"/>
</dbReference>
<dbReference type="AlphaFoldDB" id="E8T6T3"/>
<feature type="transmembrane region" description="Helical" evidence="7">
    <location>
        <begin position="130"/>
        <end position="151"/>
    </location>
</feature>
<protein>
    <submittedName>
        <fullName evidence="9">Type II secretion system F domain protein</fullName>
    </submittedName>
</protein>
<reference evidence="9" key="1">
    <citation type="submission" date="2011-01" db="EMBL/GenBank/DDBJ databases">
        <title>Complete sequence of plasmid of Thermovibrio ammonificans HB-1.</title>
        <authorList>
            <consortium name="US DOE Joint Genome Institute"/>
            <person name="Lucas S."/>
            <person name="Copeland A."/>
            <person name="Lapidus A."/>
            <person name="Cheng J.-F."/>
            <person name="Goodwin L."/>
            <person name="Pitluck S."/>
            <person name="Davenport K."/>
            <person name="Detter J.C."/>
            <person name="Han C."/>
            <person name="Tapia R."/>
            <person name="Land M."/>
            <person name="Hauser L."/>
            <person name="Kyrpides N."/>
            <person name="Ivanova N."/>
            <person name="Ovchinnikova G."/>
            <person name="Vetriani C."/>
            <person name="Woyke T."/>
        </authorList>
    </citation>
    <scope>NUCLEOTIDE SEQUENCE [LARGE SCALE GENOMIC DNA]</scope>
    <source>
        <strain evidence="9">HB-1</strain>
        <plasmid evidence="9">pTHEAM01</plasmid>
    </source>
</reference>
<gene>
    <name evidence="9" type="ordered locus">Theam_1800</name>
</gene>
<evidence type="ECO:0000256" key="7">
    <source>
        <dbReference type="SAM" id="Phobius"/>
    </source>
</evidence>
<comment type="subcellular location">
    <subcellularLocation>
        <location evidence="1">Cell membrane</location>
        <topology evidence="1">Multi-pass membrane protein</topology>
    </subcellularLocation>
</comment>
<dbReference type="Gene3D" id="1.20.81.30">
    <property type="entry name" value="Type II secretion system (T2SS), domain F"/>
    <property type="match status" value="1"/>
</dbReference>
<dbReference type="InterPro" id="IPR042094">
    <property type="entry name" value="T2SS_GspF_sf"/>
</dbReference>
<dbReference type="InterPro" id="IPR018076">
    <property type="entry name" value="T2SS_GspF_dom"/>
</dbReference>
<keyword evidence="3" id="KW-1003">Cell membrane</keyword>